<organism evidence="6 7">
    <name type="scientific">Marininema mesophilum</name>
    <dbReference type="NCBI Taxonomy" id="1048340"/>
    <lineage>
        <taxon>Bacteria</taxon>
        <taxon>Bacillati</taxon>
        <taxon>Bacillota</taxon>
        <taxon>Bacilli</taxon>
        <taxon>Bacillales</taxon>
        <taxon>Thermoactinomycetaceae</taxon>
        <taxon>Marininema</taxon>
    </lineage>
</organism>
<dbReference type="AlphaFoldDB" id="A0A1H2QI92"/>
<comment type="subcellular location">
    <subcellularLocation>
        <location evidence="1">Cell envelope</location>
    </subcellularLocation>
</comment>
<gene>
    <name evidence="6" type="ORF">SAMN05444487_101224</name>
</gene>
<proteinExistence type="predicted"/>
<keyword evidence="2" id="KW-0201">Cytochrome c-type biogenesis</keyword>
<dbReference type="PANTHER" id="PTHR42852:SF17">
    <property type="entry name" value="THIOREDOXIN-LIKE PROTEIN HI_1115"/>
    <property type="match status" value="1"/>
</dbReference>
<dbReference type="CDD" id="cd02966">
    <property type="entry name" value="TlpA_like_family"/>
    <property type="match status" value="1"/>
</dbReference>
<evidence type="ECO:0000256" key="4">
    <source>
        <dbReference type="SAM" id="Phobius"/>
    </source>
</evidence>
<dbReference type="GO" id="GO:0016853">
    <property type="term" value="F:isomerase activity"/>
    <property type="evidence" value="ECO:0007669"/>
    <property type="project" value="UniProtKB-KW"/>
</dbReference>
<protein>
    <submittedName>
        <fullName evidence="6">Thiol-disulfide isomerase or thioredoxin</fullName>
    </submittedName>
</protein>
<feature type="transmembrane region" description="Helical" evidence="4">
    <location>
        <begin position="7"/>
        <end position="29"/>
    </location>
</feature>
<dbReference type="Pfam" id="PF08534">
    <property type="entry name" value="Redoxin"/>
    <property type="match status" value="1"/>
</dbReference>
<dbReference type="PANTHER" id="PTHR42852">
    <property type="entry name" value="THIOL:DISULFIDE INTERCHANGE PROTEIN DSBE"/>
    <property type="match status" value="1"/>
</dbReference>
<dbReference type="GO" id="GO:0017004">
    <property type="term" value="P:cytochrome complex assembly"/>
    <property type="evidence" value="ECO:0007669"/>
    <property type="project" value="UniProtKB-KW"/>
</dbReference>
<evidence type="ECO:0000313" key="6">
    <source>
        <dbReference type="EMBL" id="SDW06598.1"/>
    </source>
</evidence>
<evidence type="ECO:0000256" key="3">
    <source>
        <dbReference type="SAM" id="MobiDB-lite"/>
    </source>
</evidence>
<dbReference type="SUPFAM" id="SSF52833">
    <property type="entry name" value="Thioredoxin-like"/>
    <property type="match status" value="1"/>
</dbReference>
<dbReference type="Gene3D" id="3.40.30.10">
    <property type="entry name" value="Glutaredoxin"/>
    <property type="match status" value="1"/>
</dbReference>
<evidence type="ECO:0000256" key="2">
    <source>
        <dbReference type="ARBA" id="ARBA00022748"/>
    </source>
</evidence>
<name>A0A1H2QI92_9BACL</name>
<dbReference type="Proteomes" id="UP000198534">
    <property type="component" value="Unassembled WGS sequence"/>
</dbReference>
<reference evidence="6 7" key="1">
    <citation type="submission" date="2016-10" db="EMBL/GenBank/DDBJ databases">
        <authorList>
            <person name="de Groot N.N."/>
        </authorList>
    </citation>
    <scope>NUCLEOTIDE SEQUENCE [LARGE SCALE GENOMIC DNA]</scope>
    <source>
        <strain evidence="6 7">DSM 45610</strain>
    </source>
</reference>
<dbReference type="OrthoDB" id="25753at2"/>
<dbReference type="InterPro" id="IPR017937">
    <property type="entry name" value="Thioredoxin_CS"/>
</dbReference>
<dbReference type="GO" id="GO:0030313">
    <property type="term" value="C:cell envelope"/>
    <property type="evidence" value="ECO:0007669"/>
    <property type="project" value="UniProtKB-SubCell"/>
</dbReference>
<dbReference type="InterPro" id="IPR036249">
    <property type="entry name" value="Thioredoxin-like_sf"/>
</dbReference>
<dbReference type="PROSITE" id="PS00194">
    <property type="entry name" value="THIOREDOXIN_1"/>
    <property type="match status" value="1"/>
</dbReference>
<feature type="domain" description="Thioredoxin" evidence="5">
    <location>
        <begin position="71"/>
        <end position="209"/>
    </location>
</feature>
<keyword evidence="4" id="KW-0472">Membrane</keyword>
<sequence length="209" mass="23261">MGQGGKKFWNVLIGGVLLIALGIAFWSGFSQDKKVSSPRPKKDVEAPASKKDGEKVDPVADIFGENQLVQKSQGKQIPNIKLSTVDGKNASLIPGKKVTVINLWASWCPPCKDEMPHLQKAYEKYKDQVDFRMVNLTTVDSMKKMKNFLSKGKYTFPVLLDQNGDVGEALAAINIPQTYFVDKEGVILYHINGALTEKQLHYMMKKITS</sequence>
<keyword evidence="4" id="KW-1133">Transmembrane helix</keyword>
<keyword evidence="6" id="KW-0413">Isomerase</keyword>
<keyword evidence="4" id="KW-0812">Transmembrane</keyword>
<evidence type="ECO:0000256" key="1">
    <source>
        <dbReference type="ARBA" id="ARBA00004196"/>
    </source>
</evidence>
<dbReference type="EMBL" id="FNNQ01000001">
    <property type="protein sequence ID" value="SDW06598.1"/>
    <property type="molecule type" value="Genomic_DNA"/>
</dbReference>
<dbReference type="STRING" id="1048340.SAMN05444487_101224"/>
<feature type="region of interest" description="Disordered" evidence="3">
    <location>
        <begin position="31"/>
        <end position="55"/>
    </location>
</feature>
<keyword evidence="7" id="KW-1185">Reference proteome</keyword>
<evidence type="ECO:0000259" key="5">
    <source>
        <dbReference type="PROSITE" id="PS51352"/>
    </source>
</evidence>
<dbReference type="InterPro" id="IPR050553">
    <property type="entry name" value="Thioredoxin_ResA/DsbE_sf"/>
</dbReference>
<dbReference type="InterPro" id="IPR013766">
    <property type="entry name" value="Thioredoxin_domain"/>
</dbReference>
<dbReference type="RefSeq" id="WP_091734844.1">
    <property type="nucleotide sequence ID" value="NZ_FNNQ01000001.1"/>
</dbReference>
<dbReference type="InterPro" id="IPR013740">
    <property type="entry name" value="Redoxin"/>
</dbReference>
<accession>A0A1H2QI92</accession>
<dbReference type="PROSITE" id="PS51352">
    <property type="entry name" value="THIOREDOXIN_2"/>
    <property type="match status" value="1"/>
</dbReference>
<evidence type="ECO:0000313" key="7">
    <source>
        <dbReference type="Proteomes" id="UP000198534"/>
    </source>
</evidence>
<dbReference type="GO" id="GO:0016491">
    <property type="term" value="F:oxidoreductase activity"/>
    <property type="evidence" value="ECO:0007669"/>
    <property type="project" value="InterPro"/>
</dbReference>